<name>A0A1N7N9F6_9FLAO</name>
<organism evidence="1 2">
    <name type="scientific">Chryseobacterium gambrini</name>
    <dbReference type="NCBI Taxonomy" id="373672"/>
    <lineage>
        <taxon>Bacteria</taxon>
        <taxon>Pseudomonadati</taxon>
        <taxon>Bacteroidota</taxon>
        <taxon>Flavobacteriia</taxon>
        <taxon>Flavobacteriales</taxon>
        <taxon>Weeksellaceae</taxon>
        <taxon>Chryseobacterium group</taxon>
        <taxon>Chryseobacterium</taxon>
    </lineage>
</organism>
<dbReference type="OrthoDB" id="4291430at2"/>
<evidence type="ECO:0000313" key="1">
    <source>
        <dbReference type="EMBL" id="SIS95017.1"/>
    </source>
</evidence>
<accession>A0A1N7N9F6</accession>
<sequence length="355" mass="41876">MKKIAYIEIDTHAEIAQDFINVMSGSGEFTIDYYFSKKIKDQIIESGENIFLSDSSMILDQLKLQRYDVIIIGTVHRYFNTFLAIVKKYNASVIVHNMNFMKSSKFSLIKSIFKEDQIYRLKLLWKEGLLNSSKVYQTAKKRLVLDEELSSERFRFLPLFYTKNFKKPENKVLTIIIPGGVSQQRRDYKRVFSTINNLEKLNEHLDPENKFIEFVFLGRAKNQELKDIIDLERSLKYINITYFSERVTQTDFEDWMQKADVLWCPIQQKTTFFSQEEIYGKTKMTGNLGDAIKFGKQAIFPSNYASKLDFIVPEQKDILEQFKSLKNNQFDFQKEFNKKSVQQKLEKLLNELISI</sequence>
<proteinExistence type="predicted"/>
<evidence type="ECO:0000313" key="2">
    <source>
        <dbReference type="Proteomes" id="UP000185781"/>
    </source>
</evidence>
<dbReference type="AlphaFoldDB" id="A0A1N7N9F6"/>
<dbReference type="Proteomes" id="UP000185781">
    <property type="component" value="Unassembled WGS sequence"/>
</dbReference>
<dbReference type="EMBL" id="FTOV01000004">
    <property type="protein sequence ID" value="SIS95017.1"/>
    <property type="molecule type" value="Genomic_DNA"/>
</dbReference>
<dbReference type="RefSeq" id="WP_076392143.1">
    <property type="nucleotide sequence ID" value="NZ_FTOV01000004.1"/>
</dbReference>
<reference evidence="1 2" key="1">
    <citation type="submission" date="2017-01" db="EMBL/GenBank/DDBJ databases">
        <authorList>
            <person name="Mah S.A."/>
            <person name="Swanson W.J."/>
            <person name="Moy G.W."/>
            <person name="Vacquier V.D."/>
        </authorList>
    </citation>
    <scope>NUCLEOTIDE SEQUENCE [LARGE SCALE GENOMIC DNA]</scope>
    <source>
        <strain evidence="1 2">DSM 18014</strain>
    </source>
</reference>
<gene>
    <name evidence="1" type="ORF">SAMN05421785_10490</name>
</gene>
<protein>
    <submittedName>
        <fullName evidence="1">Uncharacterized protein</fullName>
    </submittedName>
</protein>